<dbReference type="EMBL" id="JAJNBZ010000001">
    <property type="protein sequence ID" value="MCE5168148.1"/>
    <property type="molecule type" value="Genomic_DNA"/>
</dbReference>
<keyword evidence="3" id="KW-1185">Reference proteome</keyword>
<dbReference type="RefSeq" id="WP_019425078.1">
    <property type="nucleotide sequence ID" value="NZ_JAJNBZ010000001.1"/>
</dbReference>
<feature type="transmembrane region" description="Helical" evidence="1">
    <location>
        <begin position="28"/>
        <end position="51"/>
    </location>
</feature>
<keyword evidence="1" id="KW-0472">Membrane</keyword>
<keyword evidence="1" id="KW-1133">Transmembrane helix</keyword>
<organism evidence="2 3">
    <name type="scientific">Paenibacillus profundus</name>
    <dbReference type="NCBI Taxonomy" id="1173085"/>
    <lineage>
        <taxon>Bacteria</taxon>
        <taxon>Bacillati</taxon>
        <taxon>Bacillota</taxon>
        <taxon>Bacilli</taxon>
        <taxon>Bacillales</taxon>
        <taxon>Paenibacillaceae</taxon>
        <taxon>Paenibacillus</taxon>
    </lineage>
</organism>
<reference evidence="2 3" key="1">
    <citation type="submission" date="2021-11" db="EMBL/GenBank/DDBJ databases">
        <title>Draft genome sequence of Paenibacillus profundus YoMME, a new Gram-positive bacteria with exoelectrogenic properties.</title>
        <authorList>
            <person name="Hubenova Y."/>
            <person name="Hubenova E."/>
            <person name="Manasiev Y."/>
            <person name="Peykov S."/>
            <person name="Mitov M."/>
        </authorList>
    </citation>
    <scope>NUCLEOTIDE SEQUENCE [LARGE SCALE GENOMIC DNA]</scope>
    <source>
        <strain evidence="2 3">YoMME</strain>
    </source>
</reference>
<evidence type="ECO:0000256" key="1">
    <source>
        <dbReference type="SAM" id="Phobius"/>
    </source>
</evidence>
<gene>
    <name evidence="2" type="ORF">LQV63_02280</name>
</gene>
<evidence type="ECO:0008006" key="4">
    <source>
        <dbReference type="Google" id="ProtNLM"/>
    </source>
</evidence>
<evidence type="ECO:0000313" key="2">
    <source>
        <dbReference type="EMBL" id="MCE5168148.1"/>
    </source>
</evidence>
<name>A0ABS8Y8P6_9BACL</name>
<sequence length="203" mass="22914">MNLMHNTAPIHPEHINLLPIRPRLEQRFLLYLWSGIGVMVVAAALLTFASIQYSQGTERMKADMNRLSSQIAEARLQKEPAPATVFFTQLTGQSNALKAERLDWGSMWNRLTDAMPDMMNWKRADAESTADGRTDIINMSFIARDADAVAAYLSLLQSMDEVQSVQFQQWSGNTEQGTNVEPPLLEVDYIVTLRPRGMREATK</sequence>
<protein>
    <recommendedName>
        <fullName evidence="4">Fimbrial assembly protein</fullName>
    </recommendedName>
</protein>
<accession>A0ABS8Y8P6</accession>
<keyword evidence="1" id="KW-0812">Transmembrane</keyword>
<evidence type="ECO:0000313" key="3">
    <source>
        <dbReference type="Proteomes" id="UP001199916"/>
    </source>
</evidence>
<comment type="caution">
    <text evidence="2">The sequence shown here is derived from an EMBL/GenBank/DDBJ whole genome shotgun (WGS) entry which is preliminary data.</text>
</comment>
<dbReference type="Proteomes" id="UP001199916">
    <property type="component" value="Unassembled WGS sequence"/>
</dbReference>
<proteinExistence type="predicted"/>